<dbReference type="InterPro" id="IPR051085">
    <property type="entry name" value="MB_O-acyltransferase"/>
</dbReference>
<accession>A0A8J6DD02</accession>
<comment type="subcellular location">
    <subcellularLocation>
        <location evidence="1">Endoplasmic reticulum membrane</location>
        <topology evidence="1">Multi-pass membrane protein</topology>
    </subcellularLocation>
</comment>
<dbReference type="GO" id="GO:0016409">
    <property type="term" value="F:palmitoyltransferase activity"/>
    <property type="evidence" value="ECO:0007669"/>
    <property type="project" value="TreeGrafter"/>
</dbReference>
<dbReference type="EMBL" id="JAGFMF010012293">
    <property type="protein sequence ID" value="KAG8504414.1"/>
    <property type="molecule type" value="Genomic_DNA"/>
</dbReference>
<evidence type="ECO:0000256" key="3">
    <source>
        <dbReference type="ARBA" id="ARBA00022824"/>
    </source>
</evidence>
<dbReference type="AlphaFoldDB" id="A0A8J6DD02"/>
<evidence type="ECO:0000256" key="4">
    <source>
        <dbReference type="ARBA" id="ARBA00022989"/>
    </source>
</evidence>
<dbReference type="Pfam" id="PF03062">
    <property type="entry name" value="MBOAT"/>
    <property type="match status" value="1"/>
</dbReference>
<keyword evidence="3" id="KW-0256">Endoplasmic reticulum</keyword>
<reference evidence="7" key="1">
    <citation type="journal article" date="2021" name="Evol. Appl.">
        <title>The genome of the Pyrenean desman and the effects of bottlenecks and inbreeding on the genomic landscape of an endangered species.</title>
        <authorList>
            <person name="Escoda L."/>
            <person name="Castresana J."/>
        </authorList>
    </citation>
    <scope>NUCLEOTIDE SEQUENCE</scope>
    <source>
        <strain evidence="7">IBE-C5619</strain>
    </source>
</reference>
<evidence type="ECO:0000256" key="5">
    <source>
        <dbReference type="ARBA" id="ARBA00023136"/>
    </source>
</evidence>
<dbReference type="OrthoDB" id="420606at2759"/>
<dbReference type="PANTHER" id="PTHR13285">
    <property type="entry name" value="ACYLTRANSFERASE"/>
    <property type="match status" value="1"/>
</dbReference>
<keyword evidence="4" id="KW-1133">Transmembrane helix</keyword>
<dbReference type="PANTHER" id="PTHR13285:SF20">
    <property type="entry name" value="PROTEIN-CYSTEINE N-PALMITOYLTRANSFERASE HHAT"/>
    <property type="match status" value="1"/>
</dbReference>
<keyword evidence="8" id="KW-1185">Reference proteome</keyword>
<dbReference type="GO" id="GO:0005789">
    <property type="term" value="C:endoplasmic reticulum membrane"/>
    <property type="evidence" value="ECO:0007669"/>
    <property type="project" value="UniProtKB-SubCell"/>
</dbReference>
<organism evidence="7 8">
    <name type="scientific">Galemys pyrenaicus</name>
    <name type="common">Iberian desman</name>
    <name type="synonym">Pyrenean desman</name>
    <dbReference type="NCBI Taxonomy" id="202257"/>
    <lineage>
        <taxon>Eukaryota</taxon>
        <taxon>Metazoa</taxon>
        <taxon>Chordata</taxon>
        <taxon>Craniata</taxon>
        <taxon>Vertebrata</taxon>
        <taxon>Euteleostomi</taxon>
        <taxon>Mammalia</taxon>
        <taxon>Eutheria</taxon>
        <taxon>Laurasiatheria</taxon>
        <taxon>Eulipotyphla</taxon>
        <taxon>Talpidae</taxon>
        <taxon>Galemys</taxon>
    </lineage>
</organism>
<keyword evidence="2" id="KW-0812">Transmembrane</keyword>
<evidence type="ECO:0000313" key="8">
    <source>
        <dbReference type="Proteomes" id="UP000700334"/>
    </source>
</evidence>
<evidence type="ECO:0000256" key="1">
    <source>
        <dbReference type="ARBA" id="ARBA00004477"/>
    </source>
</evidence>
<sequence>MKSPCPARPSRAGARSRLCLALQRGWYRTESEFYLLHFTLTVRCLAWTGASLERAWQRLPAARSFCWLLAYVFYYPVLHNGPALSFPRFVCQVGAQPRPRPRREVPLILP</sequence>
<evidence type="ECO:0000256" key="2">
    <source>
        <dbReference type="ARBA" id="ARBA00022692"/>
    </source>
</evidence>
<evidence type="ECO:0000256" key="6">
    <source>
        <dbReference type="ARBA" id="ARBA00038268"/>
    </source>
</evidence>
<dbReference type="InterPro" id="IPR004299">
    <property type="entry name" value="MBOAT_fam"/>
</dbReference>
<proteinExistence type="inferred from homology"/>
<comment type="caution">
    <text evidence="7">The sequence shown here is derived from an EMBL/GenBank/DDBJ whole genome shotgun (WGS) entry which is preliminary data.</text>
</comment>
<protein>
    <submittedName>
        <fullName evidence="7">Protein-cysteine N-palmitoyltransferase HHAT</fullName>
    </submittedName>
</protein>
<dbReference type="Proteomes" id="UP000700334">
    <property type="component" value="Unassembled WGS sequence"/>
</dbReference>
<evidence type="ECO:0000313" key="7">
    <source>
        <dbReference type="EMBL" id="KAG8504414.1"/>
    </source>
</evidence>
<name>A0A8J6DD02_GALPY</name>
<gene>
    <name evidence="7" type="ORF">J0S82_018802</name>
</gene>
<comment type="similarity">
    <text evidence="6">Belongs to the membrane-bound acyltransferase family. HHAT subfamily.</text>
</comment>
<keyword evidence="5" id="KW-0472">Membrane</keyword>